<evidence type="ECO:0000313" key="10">
    <source>
        <dbReference type="EMBL" id="KFQ25862.1"/>
    </source>
</evidence>
<evidence type="ECO:0000256" key="6">
    <source>
        <dbReference type="ARBA" id="ARBA00022759"/>
    </source>
</evidence>
<evidence type="ECO:0000256" key="1">
    <source>
        <dbReference type="ARBA" id="ARBA00010879"/>
    </source>
</evidence>
<accession>A0A091QFU7</accession>
<dbReference type="GO" id="GO:0003964">
    <property type="term" value="F:RNA-directed DNA polymerase activity"/>
    <property type="evidence" value="ECO:0007669"/>
    <property type="project" value="UniProtKB-KW"/>
</dbReference>
<evidence type="ECO:0000259" key="9">
    <source>
        <dbReference type="PROSITE" id="PS50878"/>
    </source>
</evidence>
<keyword evidence="4" id="KW-0548">Nucleotidyltransferase</keyword>
<dbReference type="EC" id="3.1.26.4" evidence="2"/>
<dbReference type="PROSITE" id="PS50878">
    <property type="entry name" value="RT_POL"/>
    <property type="match status" value="1"/>
</dbReference>
<dbReference type="Proteomes" id="UP000052967">
    <property type="component" value="Unassembled WGS sequence"/>
</dbReference>
<dbReference type="EMBL" id="KK698568">
    <property type="protein sequence ID" value="KFQ25862.1"/>
    <property type="molecule type" value="Genomic_DNA"/>
</dbReference>
<evidence type="ECO:0000256" key="7">
    <source>
        <dbReference type="ARBA" id="ARBA00022801"/>
    </source>
</evidence>
<dbReference type="AlphaFoldDB" id="A0A091QFU7"/>
<dbReference type="Gene3D" id="3.10.10.10">
    <property type="entry name" value="HIV Type 1 Reverse Transcriptase, subunit A, domain 1"/>
    <property type="match status" value="1"/>
</dbReference>
<protein>
    <recommendedName>
        <fullName evidence="2">ribonuclease H</fullName>
        <ecNumber evidence="2">3.1.26.4</ecNumber>
    </recommendedName>
</protein>
<keyword evidence="3" id="KW-0808">Transferase</keyword>
<evidence type="ECO:0000256" key="8">
    <source>
        <dbReference type="ARBA" id="ARBA00022918"/>
    </source>
</evidence>
<dbReference type="Pfam" id="PF00078">
    <property type="entry name" value="RVT_1"/>
    <property type="match status" value="1"/>
</dbReference>
<sequence length="258" mass="29094">WPLQSDKLKAALNLTERELQLGHLEESISPWNTPIFVILKKATGQWRLLHDLRAVNAQLVTMGPLQPGLPKPTMIPKDWAITVLDIKDCFFSIPLHPQDKKRFVFSVPSVNLREPAQRFQWMVLPQGIKNSPVICQTVVERAILPVRRKYRGLTIILYMDDILVASPLDEQLTPVLEDLTLALKAANLGLAEAKTQRAPSVKYLGTLISPATVKPQLLSLTSQATTLHDAQKLVGALQWLRNFDSIPEEWMIPFYALL</sequence>
<feature type="non-terminal residue" evidence="10">
    <location>
        <position position="1"/>
    </location>
</feature>
<feature type="domain" description="Reverse transcriptase" evidence="9">
    <location>
        <begin position="19"/>
        <end position="208"/>
    </location>
</feature>
<evidence type="ECO:0000313" key="11">
    <source>
        <dbReference type="Proteomes" id="UP000052967"/>
    </source>
</evidence>
<keyword evidence="8" id="KW-0695">RNA-directed DNA polymerase</keyword>
<keyword evidence="11" id="KW-1185">Reference proteome</keyword>
<proteinExistence type="inferred from homology"/>
<dbReference type="PANTHER" id="PTHR41694:SF3">
    <property type="entry name" value="RNA-DIRECTED DNA POLYMERASE-RELATED"/>
    <property type="match status" value="1"/>
</dbReference>
<dbReference type="InterPro" id="IPR043502">
    <property type="entry name" value="DNA/RNA_pol_sf"/>
</dbReference>
<dbReference type="Gene3D" id="3.30.70.270">
    <property type="match status" value="2"/>
</dbReference>
<keyword evidence="5" id="KW-0540">Nuclease</keyword>
<dbReference type="InterPro" id="IPR000477">
    <property type="entry name" value="RT_dom"/>
</dbReference>
<keyword evidence="7" id="KW-0378">Hydrolase</keyword>
<evidence type="ECO:0000256" key="3">
    <source>
        <dbReference type="ARBA" id="ARBA00022679"/>
    </source>
</evidence>
<evidence type="ECO:0000256" key="4">
    <source>
        <dbReference type="ARBA" id="ARBA00022695"/>
    </source>
</evidence>
<keyword evidence="6" id="KW-0255">Endonuclease</keyword>
<feature type="non-terminal residue" evidence="10">
    <location>
        <position position="258"/>
    </location>
</feature>
<evidence type="ECO:0000256" key="5">
    <source>
        <dbReference type="ARBA" id="ARBA00022722"/>
    </source>
</evidence>
<dbReference type="GO" id="GO:0035613">
    <property type="term" value="F:RNA stem-loop binding"/>
    <property type="evidence" value="ECO:0007669"/>
    <property type="project" value="TreeGrafter"/>
</dbReference>
<dbReference type="InterPro" id="IPR043128">
    <property type="entry name" value="Rev_trsase/Diguanyl_cyclase"/>
</dbReference>
<dbReference type="PANTHER" id="PTHR41694">
    <property type="entry name" value="ENDOGENOUS RETROVIRUS GROUP K MEMBER POL PROTEIN"/>
    <property type="match status" value="1"/>
</dbReference>
<comment type="similarity">
    <text evidence="1">Belongs to the beta type-B retroviral polymerase family. HERV class-II K(HML-2) pol subfamily.</text>
</comment>
<organism evidence="10 11">
    <name type="scientific">Merops nubicus</name>
    <name type="common">Northern carmine bee-eater</name>
    <dbReference type="NCBI Taxonomy" id="57421"/>
    <lineage>
        <taxon>Eukaryota</taxon>
        <taxon>Metazoa</taxon>
        <taxon>Chordata</taxon>
        <taxon>Craniata</taxon>
        <taxon>Vertebrata</taxon>
        <taxon>Euteleostomi</taxon>
        <taxon>Archelosauria</taxon>
        <taxon>Archosauria</taxon>
        <taxon>Dinosauria</taxon>
        <taxon>Saurischia</taxon>
        <taxon>Theropoda</taxon>
        <taxon>Coelurosauria</taxon>
        <taxon>Aves</taxon>
        <taxon>Neognathae</taxon>
        <taxon>Neoaves</taxon>
        <taxon>Telluraves</taxon>
        <taxon>Coraciimorphae</taxon>
        <taxon>Coraciiformes</taxon>
        <taxon>Meropidae</taxon>
        <taxon>Merops</taxon>
    </lineage>
</organism>
<dbReference type="GO" id="GO:0004523">
    <property type="term" value="F:RNA-DNA hybrid ribonuclease activity"/>
    <property type="evidence" value="ECO:0007669"/>
    <property type="project" value="UniProtKB-EC"/>
</dbReference>
<dbReference type="SUPFAM" id="SSF56672">
    <property type="entry name" value="DNA/RNA polymerases"/>
    <property type="match status" value="1"/>
</dbReference>
<evidence type="ECO:0000256" key="2">
    <source>
        <dbReference type="ARBA" id="ARBA00012180"/>
    </source>
</evidence>
<reference evidence="10 11" key="1">
    <citation type="submission" date="2014-04" db="EMBL/GenBank/DDBJ databases">
        <title>Genome evolution of avian class.</title>
        <authorList>
            <person name="Zhang G."/>
            <person name="Li C."/>
        </authorList>
    </citation>
    <scope>NUCLEOTIDE SEQUENCE [LARGE SCALE GENOMIC DNA]</scope>
    <source>
        <strain evidence="10">BGI_N331</strain>
    </source>
</reference>
<name>A0A091QFU7_MERNU</name>
<gene>
    <name evidence="10" type="ORF">N331_12268</name>
</gene>